<protein>
    <submittedName>
        <fullName evidence="1">Uncharacterized protein</fullName>
    </submittedName>
</protein>
<dbReference type="Proteomes" id="UP000011511">
    <property type="component" value="Unassembled WGS sequence"/>
</dbReference>
<keyword evidence="2" id="KW-1185">Reference proteome</keyword>
<gene>
    <name evidence="1" type="ORF">C485_06962</name>
</gene>
<evidence type="ECO:0000313" key="1">
    <source>
        <dbReference type="EMBL" id="ELY86637.1"/>
    </source>
</evidence>
<comment type="caution">
    <text evidence="1">The sequence shown here is derived from an EMBL/GenBank/DDBJ whole genome shotgun (WGS) entry which is preliminary data.</text>
</comment>
<dbReference type="EMBL" id="AOIK01000025">
    <property type="protein sequence ID" value="ELY86637.1"/>
    <property type="molecule type" value="Genomic_DNA"/>
</dbReference>
<name>L9ZM52_NATA2</name>
<evidence type="ECO:0000313" key="2">
    <source>
        <dbReference type="Proteomes" id="UP000011511"/>
    </source>
</evidence>
<reference evidence="1 2" key="1">
    <citation type="journal article" date="2014" name="PLoS Genet.">
        <title>Phylogenetically driven sequencing of extremely halophilic archaea reveals strategies for static and dynamic osmo-response.</title>
        <authorList>
            <person name="Becker E.A."/>
            <person name="Seitzer P.M."/>
            <person name="Tritt A."/>
            <person name="Larsen D."/>
            <person name="Krusor M."/>
            <person name="Yao A.I."/>
            <person name="Wu D."/>
            <person name="Madern D."/>
            <person name="Eisen J.A."/>
            <person name="Darling A.E."/>
            <person name="Facciotti M.T."/>
        </authorList>
    </citation>
    <scope>NUCLEOTIDE SEQUENCE [LARGE SCALE GENOMIC DNA]</scope>
    <source>
        <strain evidence="1 2">JCM 12890</strain>
    </source>
</reference>
<accession>L9ZM52</accession>
<proteinExistence type="predicted"/>
<dbReference type="AlphaFoldDB" id="L9ZM52"/>
<organism evidence="1 2">
    <name type="scientific">Natrinema altunense (strain JCM 12890 / CGMCC 1.3731 / AJ2)</name>
    <dbReference type="NCBI Taxonomy" id="1227494"/>
    <lineage>
        <taxon>Archaea</taxon>
        <taxon>Methanobacteriati</taxon>
        <taxon>Methanobacteriota</taxon>
        <taxon>Stenosarchaea group</taxon>
        <taxon>Halobacteria</taxon>
        <taxon>Halobacteriales</taxon>
        <taxon>Natrialbaceae</taxon>
        <taxon>Natrinema</taxon>
    </lineage>
</organism>
<sequence>MWLFFSILCAIIRYFYRPIVCRLDRTFTVRQPLAIEIPIPRIQAFLLADPSRFVHLPCKLSPGVLVVSCDYLPTG</sequence>